<sequence>MDPDHPHGTQENSVIKLLSQPEPDANALSLEETHTQLRLVHGAARLISDTFRNHEDTQAARDDNEPLEGNSISRKSGSSDLELAWLELLGISRRRATLWAHLAAISRLPAQQPALDKLPVEILKIIFEYLGMPRLKSIDDIWRRELHHGRWHSTNRRAVQNLRLVCRLFNRLASSLLFPYLFLSIDEESLDLARRISETPHLAVGVRGIVIFTSFCIQRLTQDFSLYREVVYRELRHYLNDMEFQASSDEFQNDAAHFAALCSAWDETGYLNATCPGGIDLIGDELFPHTQIIKIAERNSTYHSAAREEFRNVFTQGYHAYCTKYQSQVRLTEEGTFVQNLVDSIRRMPQFQDLVFTRGHGTRRWTASLTYWGMLSSCRRALRNRSALLKFMSEPQAWVWEVALMNFRLDWPQQLITQLPIALSDAGIRLLHLDLDHLSIRRDPPRRANDTDEDGTDEDGADEDGTDDNGGNEGVTDEEGSGRQILDQANPEQDHAAGDVRSVDGPDHHVTGQSDTEQDDPSHDEGDPARSIENCVVFAGDSDLMWRQLGIAFQSLQSVRLDMSGTHFREARFTYVFLECYVQAAMLSRNLRCFHMEPSGIDMLWQPRGTGIPPLCFVEWPLLEKLSLAEVEVTSEQMEHVCNTLSRDTLKSVSLEWALLTRGTWASIIDMLRNKTRKPTLKSWTHSSRRRELFHLRMLLTGNSSSGSDTDESNLEIPISLKLFSDAEVGDAFRSRTRAFTAEELFASFLILDVIVAYMPVSPPAMDHEPSSTGSNFPHPSIPQFFQQNPFMQPGLVAEPAIALKTPFGIFVIDRFPSVSKTRYIRC</sequence>
<evidence type="ECO:0000313" key="2">
    <source>
        <dbReference type="EMBL" id="KAK4087954.1"/>
    </source>
</evidence>
<dbReference type="Proteomes" id="UP001287286">
    <property type="component" value="Unassembled WGS sequence"/>
</dbReference>
<evidence type="ECO:0000313" key="3">
    <source>
        <dbReference type="Proteomes" id="UP001287286"/>
    </source>
</evidence>
<feature type="compositionally biased region" description="Basic and acidic residues" evidence="1">
    <location>
        <begin position="441"/>
        <end position="450"/>
    </location>
</feature>
<organism evidence="2 3">
    <name type="scientific">Purpureocillium lilacinum</name>
    <name type="common">Paecilomyces lilacinus</name>
    <dbReference type="NCBI Taxonomy" id="33203"/>
    <lineage>
        <taxon>Eukaryota</taxon>
        <taxon>Fungi</taxon>
        <taxon>Dikarya</taxon>
        <taxon>Ascomycota</taxon>
        <taxon>Pezizomycotina</taxon>
        <taxon>Sordariomycetes</taxon>
        <taxon>Hypocreomycetidae</taxon>
        <taxon>Hypocreales</taxon>
        <taxon>Ophiocordycipitaceae</taxon>
        <taxon>Purpureocillium</taxon>
    </lineage>
</organism>
<feature type="compositionally biased region" description="Acidic residues" evidence="1">
    <location>
        <begin position="451"/>
        <end position="467"/>
    </location>
</feature>
<proteinExistence type="predicted"/>
<keyword evidence="3" id="KW-1185">Reference proteome</keyword>
<accession>A0ABR0BV41</accession>
<feature type="compositionally biased region" description="Basic and acidic residues" evidence="1">
    <location>
        <begin position="492"/>
        <end position="510"/>
    </location>
</feature>
<feature type="compositionally biased region" description="Basic and acidic residues" evidence="1">
    <location>
        <begin position="520"/>
        <end position="529"/>
    </location>
</feature>
<feature type="region of interest" description="Disordered" evidence="1">
    <location>
        <begin position="51"/>
        <end position="75"/>
    </location>
</feature>
<evidence type="ECO:0008006" key="4">
    <source>
        <dbReference type="Google" id="ProtNLM"/>
    </source>
</evidence>
<feature type="compositionally biased region" description="Basic and acidic residues" evidence="1">
    <location>
        <begin position="51"/>
        <end position="64"/>
    </location>
</feature>
<reference evidence="2 3" key="1">
    <citation type="journal article" date="2024" name="Microbiol. Resour. Announc.">
        <title>Genome annotations for the ascomycete fungi Trichoderma harzianum, Trichoderma aggressivum, and Purpureocillium lilacinum.</title>
        <authorList>
            <person name="Beijen E.P.W."/>
            <person name="Ohm R.A."/>
        </authorList>
    </citation>
    <scope>NUCLEOTIDE SEQUENCE [LARGE SCALE GENOMIC DNA]</scope>
    <source>
        <strain evidence="2 3">CBS 150709</strain>
    </source>
</reference>
<dbReference type="EMBL" id="JAWRVI010000028">
    <property type="protein sequence ID" value="KAK4087954.1"/>
    <property type="molecule type" value="Genomic_DNA"/>
</dbReference>
<comment type="caution">
    <text evidence="2">The sequence shown here is derived from an EMBL/GenBank/DDBJ whole genome shotgun (WGS) entry which is preliminary data.</text>
</comment>
<gene>
    <name evidence="2" type="ORF">Purlil1_7712</name>
</gene>
<protein>
    <recommendedName>
        <fullName evidence="4">F-box domain-containing protein</fullName>
    </recommendedName>
</protein>
<feature type="region of interest" description="Disordered" evidence="1">
    <location>
        <begin position="441"/>
        <end position="529"/>
    </location>
</feature>
<name>A0ABR0BV41_PURLI</name>
<evidence type="ECO:0000256" key="1">
    <source>
        <dbReference type="SAM" id="MobiDB-lite"/>
    </source>
</evidence>